<gene>
    <name evidence="12" type="ORF">HGMM_F52D02C12</name>
</gene>
<evidence type="ECO:0000256" key="7">
    <source>
        <dbReference type="ARBA" id="ARBA00023065"/>
    </source>
</evidence>
<evidence type="ECO:0000256" key="1">
    <source>
        <dbReference type="ARBA" id="ARBA00004141"/>
    </source>
</evidence>
<feature type="transmembrane region" description="Helical" evidence="10">
    <location>
        <begin position="249"/>
        <end position="265"/>
    </location>
</feature>
<feature type="transmembrane region" description="Helical" evidence="10">
    <location>
        <begin position="171"/>
        <end position="189"/>
    </location>
</feature>
<dbReference type="PANTHER" id="PTHR43562:SF3">
    <property type="entry name" value="SODIUM ION_PROTON EXCHANGER (EUROFUNG)"/>
    <property type="match status" value="1"/>
</dbReference>
<feature type="transmembrane region" description="Helical" evidence="10">
    <location>
        <begin position="144"/>
        <end position="165"/>
    </location>
</feature>
<feature type="domain" description="Cation/H+ exchanger transmembrane" evidence="11">
    <location>
        <begin position="14"/>
        <end position="359"/>
    </location>
</feature>
<sequence>MQDLYVGAVLAGLIFLSSILSVELGLSASIIEIALGVLAGNFLGVTALPWVAYIASLGGILLTFLAGAEVDLDVMRAKFKESVLIGGVSFLAPFVGAMLICHYLLGWDWKAAQIAGVALSTTSLAVVYAVLVETGLTHTPVGKLIMASTFVTDFGTAAALALVLLEFNLNTLWFALVSLVVIGLAPRLAPRLFARYGDRVIEPEIKFLFLLLLILMYFAKLGLSHAILPAFVLGLVMSRIFQKNVQLQRKLRVVGFAFITPIFFLNGGMKISLSLLWTGAGLFLVLLAVKQITKIVGVYPLARLYLPKEAMYTTLLMSTGLTMGTLSSIAGLEAGFIDQLQFSVLVAVVVASAIVPTFIAQRFFHPHHALAELSKPKAETPALVEETARE</sequence>
<accession>H5SNJ7</accession>
<keyword evidence="6" id="KW-0915">Sodium</keyword>
<dbReference type="GO" id="GO:1902600">
    <property type="term" value="P:proton transmembrane transport"/>
    <property type="evidence" value="ECO:0007669"/>
    <property type="project" value="InterPro"/>
</dbReference>
<evidence type="ECO:0000256" key="4">
    <source>
        <dbReference type="ARBA" id="ARBA00022692"/>
    </source>
</evidence>
<dbReference type="PANTHER" id="PTHR43562">
    <property type="entry name" value="NAPA-TYPE SODIUM/HYDROGEN ANTIPORTER"/>
    <property type="match status" value="1"/>
</dbReference>
<dbReference type="Gene3D" id="1.20.1530.20">
    <property type="match status" value="1"/>
</dbReference>
<evidence type="ECO:0000256" key="8">
    <source>
        <dbReference type="ARBA" id="ARBA00023136"/>
    </source>
</evidence>
<dbReference type="InterPro" id="IPR006153">
    <property type="entry name" value="Cation/H_exchanger_TM"/>
</dbReference>
<evidence type="ECO:0000256" key="3">
    <source>
        <dbReference type="ARBA" id="ARBA00022449"/>
    </source>
</evidence>
<keyword evidence="5 10" id="KW-1133">Transmembrane helix</keyword>
<keyword evidence="4 10" id="KW-0812">Transmembrane</keyword>
<feature type="transmembrane region" description="Helical" evidence="10">
    <location>
        <begin position="225"/>
        <end position="242"/>
    </location>
</feature>
<organism evidence="12">
    <name type="scientific">uncultured Acetothermia bacterium</name>
    <dbReference type="NCBI Taxonomy" id="236499"/>
    <lineage>
        <taxon>Bacteria</taxon>
        <taxon>Candidatus Bipolaricaulota</taxon>
        <taxon>environmental samples</taxon>
    </lineage>
</organism>
<feature type="transmembrane region" description="Helical" evidence="10">
    <location>
        <begin position="310"/>
        <end position="330"/>
    </location>
</feature>
<dbReference type="EMBL" id="AP011783">
    <property type="protein sequence ID" value="BAL57733.1"/>
    <property type="molecule type" value="Genomic_DNA"/>
</dbReference>
<evidence type="ECO:0000256" key="10">
    <source>
        <dbReference type="SAM" id="Phobius"/>
    </source>
</evidence>
<dbReference type="InterPro" id="IPR038770">
    <property type="entry name" value="Na+/solute_symporter_sf"/>
</dbReference>
<keyword evidence="9" id="KW-0739">Sodium transport</keyword>
<comment type="subcellular location">
    <subcellularLocation>
        <location evidence="1">Membrane</location>
        <topology evidence="1">Multi-pass membrane protein</topology>
    </subcellularLocation>
</comment>
<protein>
    <submittedName>
        <fullName evidence="12">Sodium/hydrogen exchanger</fullName>
    </submittedName>
</protein>
<keyword evidence="2" id="KW-0813">Transport</keyword>
<reference evidence="12" key="1">
    <citation type="journal article" date="2005" name="Environ. Microbiol.">
        <title>Genetic and functional properties of uncultivated thermophilic crenarchaeotes from a subsurface gold mine as revealed by analysis of genome fragments.</title>
        <authorList>
            <person name="Nunoura T."/>
            <person name="Hirayama H."/>
            <person name="Takami H."/>
            <person name="Oida H."/>
            <person name="Nishi S."/>
            <person name="Shimamura S."/>
            <person name="Suzuki Y."/>
            <person name="Inagaki F."/>
            <person name="Takai K."/>
            <person name="Nealson K.H."/>
            <person name="Horikoshi K."/>
        </authorList>
    </citation>
    <scope>NUCLEOTIDE SEQUENCE</scope>
</reference>
<dbReference type="GO" id="GO:0015297">
    <property type="term" value="F:antiporter activity"/>
    <property type="evidence" value="ECO:0007669"/>
    <property type="project" value="UniProtKB-KW"/>
</dbReference>
<keyword evidence="8 10" id="KW-0472">Membrane</keyword>
<evidence type="ECO:0000313" key="12">
    <source>
        <dbReference type="EMBL" id="BAL57733.1"/>
    </source>
</evidence>
<keyword evidence="7" id="KW-0406">Ion transport</keyword>
<feature type="transmembrane region" description="Helical" evidence="10">
    <location>
        <begin position="342"/>
        <end position="360"/>
    </location>
</feature>
<dbReference type="GO" id="GO:0016020">
    <property type="term" value="C:membrane"/>
    <property type="evidence" value="ECO:0007669"/>
    <property type="project" value="UniProtKB-SubCell"/>
</dbReference>
<dbReference type="GO" id="GO:0006814">
    <property type="term" value="P:sodium ion transport"/>
    <property type="evidence" value="ECO:0007669"/>
    <property type="project" value="UniProtKB-KW"/>
</dbReference>
<evidence type="ECO:0000256" key="2">
    <source>
        <dbReference type="ARBA" id="ARBA00022448"/>
    </source>
</evidence>
<evidence type="ECO:0000256" key="9">
    <source>
        <dbReference type="ARBA" id="ARBA00023201"/>
    </source>
</evidence>
<reference evidence="12" key="2">
    <citation type="journal article" date="2012" name="PLoS ONE">
        <title>A Deeply Branching Thermophilic Bacterium with an Ancient Acetyl-CoA Pathway Dominates a Subsurface Ecosystem.</title>
        <authorList>
            <person name="Takami H."/>
            <person name="Noguchi H."/>
            <person name="Takaki Y."/>
            <person name="Uchiyama I."/>
            <person name="Toyoda A."/>
            <person name="Nishi S."/>
            <person name="Chee G.-J."/>
            <person name="Arai W."/>
            <person name="Nunoura T."/>
            <person name="Itoh T."/>
            <person name="Hattori M."/>
            <person name="Takai K."/>
        </authorList>
    </citation>
    <scope>NUCLEOTIDE SEQUENCE</scope>
</reference>
<dbReference type="AlphaFoldDB" id="H5SNJ7"/>
<proteinExistence type="predicted"/>
<dbReference type="Pfam" id="PF00999">
    <property type="entry name" value="Na_H_Exchanger"/>
    <property type="match status" value="1"/>
</dbReference>
<keyword evidence="3" id="KW-0050">Antiport</keyword>
<name>H5SNJ7_9BACT</name>
<evidence type="ECO:0000259" key="11">
    <source>
        <dbReference type="Pfam" id="PF00999"/>
    </source>
</evidence>
<evidence type="ECO:0000256" key="5">
    <source>
        <dbReference type="ARBA" id="ARBA00022989"/>
    </source>
</evidence>
<feature type="transmembrane region" description="Helical" evidence="10">
    <location>
        <begin position="82"/>
        <end position="105"/>
    </location>
</feature>
<evidence type="ECO:0000256" key="6">
    <source>
        <dbReference type="ARBA" id="ARBA00023053"/>
    </source>
</evidence>
<feature type="transmembrane region" description="Helical" evidence="10">
    <location>
        <begin position="111"/>
        <end position="132"/>
    </location>
</feature>